<evidence type="ECO:0000313" key="3">
    <source>
        <dbReference type="Proteomes" id="UP001431783"/>
    </source>
</evidence>
<comment type="caution">
    <text evidence="2">The sequence shown here is derived from an EMBL/GenBank/DDBJ whole genome shotgun (WGS) entry which is preliminary data.</text>
</comment>
<accession>A0AAW1UPD1</accession>
<protein>
    <submittedName>
        <fullName evidence="2">Uncharacterized protein</fullName>
    </submittedName>
</protein>
<gene>
    <name evidence="2" type="ORF">WA026_017220</name>
</gene>
<dbReference type="Proteomes" id="UP001431783">
    <property type="component" value="Unassembled WGS sequence"/>
</dbReference>
<name>A0AAW1UPD1_9CUCU</name>
<reference evidence="2 3" key="1">
    <citation type="submission" date="2023-03" db="EMBL/GenBank/DDBJ databases">
        <title>Genome insight into feeding habits of ladybird beetles.</title>
        <authorList>
            <person name="Li H.-S."/>
            <person name="Huang Y.-H."/>
            <person name="Pang H."/>
        </authorList>
    </citation>
    <scope>NUCLEOTIDE SEQUENCE [LARGE SCALE GENOMIC DNA]</scope>
    <source>
        <strain evidence="2">SYSU_2023b</strain>
        <tissue evidence="2">Whole body</tissue>
    </source>
</reference>
<evidence type="ECO:0000313" key="2">
    <source>
        <dbReference type="EMBL" id="KAK9881701.1"/>
    </source>
</evidence>
<dbReference type="EMBL" id="JARQZJ010000070">
    <property type="protein sequence ID" value="KAK9881701.1"/>
    <property type="molecule type" value="Genomic_DNA"/>
</dbReference>
<feature type="compositionally biased region" description="Low complexity" evidence="1">
    <location>
        <begin position="21"/>
        <end position="70"/>
    </location>
</feature>
<evidence type="ECO:0000256" key="1">
    <source>
        <dbReference type="SAM" id="MobiDB-lite"/>
    </source>
</evidence>
<organism evidence="2 3">
    <name type="scientific">Henosepilachna vigintioctopunctata</name>
    <dbReference type="NCBI Taxonomy" id="420089"/>
    <lineage>
        <taxon>Eukaryota</taxon>
        <taxon>Metazoa</taxon>
        <taxon>Ecdysozoa</taxon>
        <taxon>Arthropoda</taxon>
        <taxon>Hexapoda</taxon>
        <taxon>Insecta</taxon>
        <taxon>Pterygota</taxon>
        <taxon>Neoptera</taxon>
        <taxon>Endopterygota</taxon>
        <taxon>Coleoptera</taxon>
        <taxon>Polyphaga</taxon>
        <taxon>Cucujiformia</taxon>
        <taxon>Coccinelloidea</taxon>
        <taxon>Coccinellidae</taxon>
        <taxon>Epilachninae</taxon>
        <taxon>Epilachnini</taxon>
        <taxon>Henosepilachna</taxon>
    </lineage>
</organism>
<keyword evidence="3" id="KW-1185">Reference proteome</keyword>
<sequence length="171" mass="17854">AAKASASATSSTEAAEKKSATKAAAPTAKAAPAAAKSSSHTLKPAAASKSTLKAATKTASRTSSKPASAKEVANVALEKAQGNLAEKVKVPHKVLISKVERNMPPKQQPKTAERKVATQAAEVKKAQKMHKSSFPLTKNIQTTKKPKIPEGICANNKPNGCIQYHKISTYN</sequence>
<dbReference type="AlphaFoldDB" id="A0AAW1UPD1"/>
<feature type="compositionally biased region" description="Low complexity" evidence="1">
    <location>
        <begin position="1"/>
        <end position="13"/>
    </location>
</feature>
<feature type="region of interest" description="Disordered" evidence="1">
    <location>
        <begin position="1"/>
        <end position="71"/>
    </location>
</feature>
<proteinExistence type="predicted"/>
<feature type="non-terminal residue" evidence="2">
    <location>
        <position position="1"/>
    </location>
</feature>